<dbReference type="AlphaFoldDB" id="A0A254PXD0"/>
<dbReference type="OrthoDB" id="5348353at2"/>
<sequence length="59" mass="6734">MSEKNNSNQEVAKDQSLYLLPKTVSSEVLLGRMKQIFILHDGNSYQLRITKLGKLILTK</sequence>
<protein>
    <recommendedName>
        <fullName evidence="3">Hemin uptake protein HemP</fullName>
    </recommendedName>
</protein>
<dbReference type="Proteomes" id="UP000197528">
    <property type="component" value="Unassembled WGS sequence"/>
</dbReference>
<dbReference type="EMBL" id="NGUP01000001">
    <property type="protein sequence ID" value="OWS71185.1"/>
    <property type="molecule type" value="Genomic_DNA"/>
</dbReference>
<dbReference type="Pfam" id="PF10636">
    <property type="entry name" value="hemP"/>
    <property type="match status" value="1"/>
</dbReference>
<dbReference type="RefSeq" id="WP_088524893.1">
    <property type="nucleotide sequence ID" value="NZ_NGUP01000001.1"/>
</dbReference>
<proteinExistence type="predicted"/>
<comment type="caution">
    <text evidence="1">The sequence shown here is derived from an EMBL/GenBank/DDBJ whole genome shotgun (WGS) entry which is preliminary data.</text>
</comment>
<evidence type="ECO:0000313" key="2">
    <source>
        <dbReference type="Proteomes" id="UP000197528"/>
    </source>
</evidence>
<dbReference type="Gene3D" id="2.10.70.10">
    <property type="entry name" value="Complement Module, domain 1"/>
    <property type="match status" value="1"/>
</dbReference>
<accession>A0A254PXD0</accession>
<organism evidence="1 2">
    <name type="scientific">Polynucleobacter campilacus</name>
    <dbReference type="NCBI Taxonomy" id="1743163"/>
    <lineage>
        <taxon>Bacteria</taxon>
        <taxon>Pseudomonadati</taxon>
        <taxon>Pseudomonadota</taxon>
        <taxon>Betaproteobacteria</taxon>
        <taxon>Burkholderiales</taxon>
        <taxon>Burkholderiaceae</taxon>
        <taxon>Polynucleobacter</taxon>
    </lineage>
</organism>
<name>A0A254PXD0_9BURK</name>
<dbReference type="InterPro" id="IPR019600">
    <property type="entry name" value="Hemin_uptake_protein_HemP"/>
</dbReference>
<keyword evidence="2" id="KW-1185">Reference proteome</keyword>
<reference evidence="1 2" key="1">
    <citation type="submission" date="2017-05" db="EMBL/GenBank/DDBJ databases">
        <title>Genome of Polynucleobacter sp. MWH-Feld-100.</title>
        <authorList>
            <person name="Hahn M.W."/>
        </authorList>
    </citation>
    <scope>NUCLEOTIDE SEQUENCE [LARGE SCALE GENOMIC DNA]</scope>
    <source>
        <strain evidence="1 2">MWH-Feld-100</strain>
    </source>
</reference>
<gene>
    <name evidence="1" type="ORF">CBI31_02865</name>
</gene>
<evidence type="ECO:0008006" key="3">
    <source>
        <dbReference type="Google" id="ProtNLM"/>
    </source>
</evidence>
<evidence type="ECO:0000313" key="1">
    <source>
        <dbReference type="EMBL" id="OWS71185.1"/>
    </source>
</evidence>